<evidence type="ECO:0000313" key="1">
    <source>
        <dbReference type="EMBL" id="TSC93950.1"/>
    </source>
</evidence>
<dbReference type="AlphaFoldDB" id="A0A554LM31"/>
<gene>
    <name evidence="1" type="ORF">Athens101428_473</name>
</gene>
<evidence type="ECO:0000313" key="2">
    <source>
        <dbReference type="Proteomes" id="UP000316495"/>
    </source>
</evidence>
<organism evidence="1 2">
    <name type="scientific">Candidatus Berkelbacteria bacterium Athens1014_28</name>
    <dbReference type="NCBI Taxonomy" id="2017145"/>
    <lineage>
        <taxon>Bacteria</taxon>
        <taxon>Candidatus Berkelbacteria</taxon>
    </lineage>
</organism>
<protein>
    <submittedName>
        <fullName evidence="1">Uncharacterized protein</fullName>
    </submittedName>
</protein>
<name>A0A554LM31_9BACT</name>
<proteinExistence type="predicted"/>
<sequence>MRKPRIISPESSAYSKFSLVAACRINAPKCRVLKGNVGNLALSKCFIQEGRFRFPNDVCVSFAEPINVWGRSTLGEWIQLDEKTDVGFKLEQVEIFSLMFPFVPGISGFLGKNDATKSWGSDESFYLGISVWDLIKVFGSPQLTDIKDISFESTYQMRLDYLRAVCCEKTPEVVDWNIRLSYGLEYSDYCPATFGKSLADLRRAVRIKKPELWYQRTINTLRIEGIVRDLLKRDGEIYLVIEGKCESYPLVKFMAVRLENILSGLIGERMTRHFI</sequence>
<accession>A0A554LM31</accession>
<comment type="caution">
    <text evidence="1">The sequence shown here is derived from an EMBL/GenBank/DDBJ whole genome shotgun (WGS) entry which is preliminary data.</text>
</comment>
<dbReference type="Proteomes" id="UP000316495">
    <property type="component" value="Unassembled WGS sequence"/>
</dbReference>
<reference evidence="1 2" key="1">
    <citation type="submission" date="2017-07" db="EMBL/GenBank/DDBJ databases">
        <title>Mechanisms for carbon and nitrogen cycling indicate functional differentiation within the Candidate Phyla Radiation.</title>
        <authorList>
            <person name="Danczak R.E."/>
            <person name="Johnston M.D."/>
            <person name="Kenah C."/>
            <person name="Slattery M."/>
            <person name="Wrighton K.C."/>
            <person name="Wilkins M.J."/>
        </authorList>
    </citation>
    <scope>NUCLEOTIDE SEQUENCE [LARGE SCALE GENOMIC DNA]</scope>
    <source>
        <strain evidence="1">Athens1014_28</strain>
    </source>
</reference>
<dbReference type="EMBL" id="VMGN01000024">
    <property type="protein sequence ID" value="TSC93950.1"/>
    <property type="molecule type" value="Genomic_DNA"/>
</dbReference>